<accession>A0A9N8J0R2</accession>
<gene>
    <name evidence="5" type="ORF">FLAPXU55_01783</name>
</gene>
<keyword evidence="2" id="KW-0238">DNA-binding</keyword>
<sequence length="277" mass="31653">MSQFLVAAIGENKCTLESYNRRDFYKISLVTTGWPPCQLYYGNLSPIEVDKPALVLLNPLVPHSWVVPEREIETEGYFCVFDDKFINSSAQLNGLASQLFNEQSSPVYFPDNEELEFLSVLFKRIRADSDIQYDDKDNLFRSHLNLIFHEALKMRNTKDRADKGTSRIVASFFGLLRKQFPVDLPLQTIKLKTASDFASCLSVHVNHLNTAVRKATGKSTTAHINELLFAEAKSLLSYTNYSVAEITFGLGFEYQSYFTRFFKKYAGTTPSDFRKKI</sequence>
<evidence type="ECO:0000256" key="3">
    <source>
        <dbReference type="ARBA" id="ARBA00023163"/>
    </source>
</evidence>
<dbReference type="PANTHER" id="PTHR43280:SF32">
    <property type="entry name" value="TRANSCRIPTIONAL REGULATORY PROTEIN"/>
    <property type="match status" value="1"/>
</dbReference>
<comment type="caution">
    <text evidence="5">The sequence shown here is derived from an EMBL/GenBank/DDBJ whole genome shotgun (WGS) entry which is preliminary data.</text>
</comment>
<dbReference type="InterPro" id="IPR020449">
    <property type="entry name" value="Tscrpt_reg_AraC-type_HTH"/>
</dbReference>
<organism evidence="5 6">
    <name type="scientific">Flavobacterium panici</name>
    <dbReference type="NCBI Taxonomy" id="2654843"/>
    <lineage>
        <taxon>Bacteria</taxon>
        <taxon>Pseudomonadati</taxon>
        <taxon>Bacteroidota</taxon>
        <taxon>Flavobacteriia</taxon>
        <taxon>Flavobacteriales</taxon>
        <taxon>Flavobacteriaceae</taxon>
        <taxon>Flavobacterium</taxon>
    </lineage>
</organism>
<protein>
    <submittedName>
        <fullName evidence="5">AraC family transcriptional regulator</fullName>
    </submittedName>
</protein>
<feature type="domain" description="HTH araC/xylS-type" evidence="4">
    <location>
        <begin position="193"/>
        <end position="276"/>
    </location>
</feature>
<dbReference type="SUPFAM" id="SSF46689">
    <property type="entry name" value="Homeodomain-like"/>
    <property type="match status" value="1"/>
</dbReference>
<evidence type="ECO:0000259" key="4">
    <source>
        <dbReference type="PROSITE" id="PS01124"/>
    </source>
</evidence>
<evidence type="ECO:0000313" key="5">
    <source>
        <dbReference type="EMBL" id="CAC9974090.1"/>
    </source>
</evidence>
<dbReference type="PRINTS" id="PR00032">
    <property type="entry name" value="HTHARAC"/>
</dbReference>
<dbReference type="GO" id="GO:0043565">
    <property type="term" value="F:sequence-specific DNA binding"/>
    <property type="evidence" value="ECO:0007669"/>
    <property type="project" value="InterPro"/>
</dbReference>
<dbReference type="SMART" id="SM00342">
    <property type="entry name" value="HTH_ARAC"/>
    <property type="match status" value="1"/>
</dbReference>
<keyword evidence="1" id="KW-0805">Transcription regulation</keyword>
<evidence type="ECO:0000313" key="6">
    <source>
        <dbReference type="Proteomes" id="UP000533639"/>
    </source>
</evidence>
<keyword evidence="3" id="KW-0804">Transcription</keyword>
<dbReference type="InterPro" id="IPR009057">
    <property type="entry name" value="Homeodomain-like_sf"/>
</dbReference>
<dbReference type="Proteomes" id="UP000533639">
    <property type="component" value="Unassembled WGS sequence"/>
</dbReference>
<dbReference type="RefSeq" id="WP_053472825.1">
    <property type="nucleotide sequence ID" value="NZ_CAIJDE010000036.1"/>
</dbReference>
<evidence type="ECO:0000256" key="1">
    <source>
        <dbReference type="ARBA" id="ARBA00023015"/>
    </source>
</evidence>
<dbReference type="EMBL" id="CAIJDE010000036">
    <property type="protein sequence ID" value="CAC9974090.1"/>
    <property type="molecule type" value="Genomic_DNA"/>
</dbReference>
<reference evidence="5 6" key="1">
    <citation type="submission" date="2020-06" db="EMBL/GenBank/DDBJ databases">
        <authorList>
            <person name="Criscuolo A."/>
        </authorList>
    </citation>
    <scope>NUCLEOTIDE SEQUENCE [LARGE SCALE GENOMIC DNA]</scope>
    <source>
        <strain evidence="5">PXU-55</strain>
    </source>
</reference>
<dbReference type="AlphaFoldDB" id="A0A9N8J0R2"/>
<dbReference type="Gene3D" id="1.10.10.60">
    <property type="entry name" value="Homeodomain-like"/>
    <property type="match status" value="1"/>
</dbReference>
<dbReference type="PANTHER" id="PTHR43280">
    <property type="entry name" value="ARAC-FAMILY TRANSCRIPTIONAL REGULATOR"/>
    <property type="match status" value="1"/>
</dbReference>
<dbReference type="InterPro" id="IPR018060">
    <property type="entry name" value="HTH_AraC"/>
</dbReference>
<dbReference type="GO" id="GO:0003700">
    <property type="term" value="F:DNA-binding transcription factor activity"/>
    <property type="evidence" value="ECO:0007669"/>
    <property type="project" value="InterPro"/>
</dbReference>
<dbReference type="Pfam" id="PF12833">
    <property type="entry name" value="HTH_18"/>
    <property type="match status" value="1"/>
</dbReference>
<evidence type="ECO:0000256" key="2">
    <source>
        <dbReference type="ARBA" id="ARBA00023125"/>
    </source>
</evidence>
<name>A0A9N8J0R2_9FLAO</name>
<proteinExistence type="predicted"/>
<dbReference type="PROSITE" id="PS01124">
    <property type="entry name" value="HTH_ARAC_FAMILY_2"/>
    <property type="match status" value="1"/>
</dbReference>
<keyword evidence="6" id="KW-1185">Reference proteome</keyword>